<reference evidence="1 2" key="1">
    <citation type="submission" date="2019-03" db="EMBL/GenBank/DDBJ databases">
        <title>Alkanindiges illinoisensis: a potential pathogenic isolated from ascites of a gastric cancer patient with abdominal metastasis.</title>
        <authorList>
            <person name="Hu X."/>
            <person name="Yang B."/>
            <person name="Yan X."/>
            <person name="Lin L."/>
            <person name="Zhao H."/>
            <person name="Zhou F."/>
            <person name="Su B."/>
            <person name="Chen J."/>
            <person name="Rui Y."/>
            <person name="Wang Q."/>
            <person name="Zheng L."/>
        </authorList>
    </citation>
    <scope>NUCLEOTIDE SEQUENCE [LARGE SCALE GENOMIC DNA]</scope>
    <source>
        <strain evidence="1 2">NFYY 23406</strain>
    </source>
</reference>
<dbReference type="AlphaFoldDB" id="A0A4Y7XF47"/>
<dbReference type="Proteomes" id="UP000297834">
    <property type="component" value="Unassembled WGS sequence"/>
</dbReference>
<evidence type="ECO:0000313" key="1">
    <source>
        <dbReference type="EMBL" id="TEU30082.1"/>
    </source>
</evidence>
<name>A0A4Y7XF47_9GAMM</name>
<dbReference type="RefSeq" id="WP_134243563.1">
    <property type="nucleotide sequence ID" value="NZ_SNTY01000012.1"/>
</dbReference>
<dbReference type="InterPro" id="IPR021808">
    <property type="entry name" value="DUF3383"/>
</dbReference>
<keyword evidence="2" id="KW-1185">Reference proteome</keyword>
<gene>
    <name evidence="1" type="ORF">E2B99_03310</name>
</gene>
<proteinExistence type="predicted"/>
<organism evidence="1 2">
    <name type="scientific">Alkanindiges illinoisensis</name>
    <dbReference type="NCBI Taxonomy" id="197183"/>
    <lineage>
        <taxon>Bacteria</taxon>
        <taxon>Pseudomonadati</taxon>
        <taxon>Pseudomonadota</taxon>
        <taxon>Gammaproteobacteria</taxon>
        <taxon>Moraxellales</taxon>
        <taxon>Moraxellaceae</taxon>
        <taxon>Alkanindiges</taxon>
    </lineage>
</organism>
<dbReference type="EMBL" id="SNTY01000012">
    <property type="protein sequence ID" value="TEU30082.1"/>
    <property type="molecule type" value="Genomic_DNA"/>
</dbReference>
<comment type="caution">
    <text evidence="1">The sequence shown here is derived from an EMBL/GenBank/DDBJ whole genome shotgun (WGS) entry which is preliminary data.</text>
</comment>
<dbReference type="Pfam" id="PF11863">
    <property type="entry name" value="DUF3383"/>
    <property type="match status" value="1"/>
</dbReference>
<dbReference type="OrthoDB" id="5465420at2"/>
<protein>
    <submittedName>
        <fullName evidence="1">DUF3383 domain-containing protein</fullName>
    </submittedName>
</protein>
<sequence>MAQLPVSAVVNVSLNMAPTAAATRDFGALLILGTSPVIDTRERIRTYNNIESVASDFGISAPEYLAAQKYFAQSPRPAVVLIGRWPKTATAGLLHGKILTTAEQALSGFQAITAGTMSITVDGTAKSLTAINLSGVTNINGVASAISAKLSPAATCVWDGGQKRFDIISATTGPASTVSYAADGALAALLGLQSSQAPAPVDGVAAENILATVQKAVDMTANWYGCMVADSTLGEADILATGQFIESLDQSRIFGVTSSDTNALASGSTTDIPYKLKQLGLARTFVQFSTTTPYAAASLFGRAFSVNFQGSNTTITLKFKQEPTVVAEQLTTSQAAALKAKNANVFVQYNNDTAIIQEGVMCNGAFIDERHGLDWLQNDVQTAIWNLQYTGGTKIPQTAAGMNRICAVIEARLDQAVRNGLLAPGVWNGNEFGALKAGDFLSKGYYVFANSIDTQSQADREARKAPPIQVAIKLAGAVHFVDVLVNVNR</sequence>
<accession>A0A4Y7XF47</accession>
<evidence type="ECO:0000313" key="2">
    <source>
        <dbReference type="Proteomes" id="UP000297834"/>
    </source>
</evidence>